<dbReference type="STRING" id="945543.VIBR0546_20123"/>
<dbReference type="eggNOG" id="COG3625">
    <property type="taxonomic scope" value="Bacteria"/>
</dbReference>
<dbReference type="EMBL" id="AEVS01000088">
    <property type="protein sequence ID" value="EGA64395.1"/>
    <property type="molecule type" value="Genomic_DNA"/>
</dbReference>
<dbReference type="AlphaFoldDB" id="E8LY22"/>
<protein>
    <submittedName>
        <fullName evidence="1">Phosphonate C-P lyase system protein PhnH</fullName>
    </submittedName>
</protein>
<dbReference type="Proteomes" id="UP000004371">
    <property type="component" value="Unassembled WGS sequence"/>
</dbReference>
<keyword evidence="2" id="KW-1185">Reference proteome</keyword>
<dbReference type="Gene3D" id="3.40.50.11310">
    <property type="entry name" value="Bacterial phosphonate metabolism protein PhnH"/>
    <property type="match status" value="1"/>
</dbReference>
<accession>E8LY22</accession>
<sequence length="169" mass="18387">MHSAATQTLLTLADNTTQLWLSSSYASQKNLIDNLRFHCGVSIEPSQQKASFAVIAEQDLAEFSWGDATFSPGNEEYPDSSTTVIVELNALSIASESTASQVLRLTGPGIKTHVEIDSGSMPTSLMTFLEQRQERYTFPRGIDLLLVSGETLLAIPRTTKIEVTACTSQ</sequence>
<proteinExistence type="predicted"/>
<evidence type="ECO:0000313" key="2">
    <source>
        <dbReference type="Proteomes" id="UP000004371"/>
    </source>
</evidence>
<evidence type="ECO:0000313" key="1">
    <source>
        <dbReference type="EMBL" id="EGA64395.1"/>
    </source>
</evidence>
<dbReference type="Pfam" id="PF05845">
    <property type="entry name" value="PhnH"/>
    <property type="match status" value="1"/>
</dbReference>
<dbReference type="SUPFAM" id="SSF159709">
    <property type="entry name" value="PhnH-like"/>
    <property type="match status" value="1"/>
</dbReference>
<dbReference type="GO" id="GO:0019634">
    <property type="term" value="P:organic phosphonate metabolic process"/>
    <property type="evidence" value="ECO:0007669"/>
    <property type="project" value="InterPro"/>
</dbReference>
<keyword evidence="1" id="KW-0456">Lyase</keyword>
<gene>
    <name evidence="1" type="ORF">VIBR0546_20123</name>
</gene>
<comment type="caution">
    <text evidence="1">The sequence shown here is derived from an EMBL/GenBank/DDBJ whole genome shotgun (WGS) entry which is preliminary data.</text>
</comment>
<name>E8LY22_9VIBR</name>
<dbReference type="InterPro" id="IPR038058">
    <property type="entry name" value="PhnH-like_sp"/>
</dbReference>
<dbReference type="InterPro" id="IPR008772">
    <property type="entry name" value="Phosphonate_metab_PhnH"/>
</dbReference>
<reference evidence="1 2" key="1">
    <citation type="journal article" date="2012" name="Int. J. Syst. Evol. Microbiol.">
        <title>Vibrio caribbeanicus sp. nov., isolated from the marine sponge Scleritoderma cyanea.</title>
        <authorList>
            <person name="Hoffmann M."/>
            <person name="Monday S.R."/>
            <person name="Allard M.W."/>
            <person name="Strain E.A."/>
            <person name="Whittaker P."/>
            <person name="Naum M."/>
            <person name="McCarthy P.J."/>
            <person name="Lopez J.V."/>
            <person name="Fischer M."/>
            <person name="Brown E.W."/>
        </authorList>
    </citation>
    <scope>NUCLEOTIDE SEQUENCE [LARGE SCALE GENOMIC DNA]</scope>
    <source>
        <strain evidence="1 2">LMG 20546</strain>
    </source>
</reference>
<dbReference type="NCBIfam" id="TIGR03292">
    <property type="entry name" value="PhnH_redo"/>
    <property type="match status" value="1"/>
</dbReference>
<dbReference type="GO" id="GO:0016829">
    <property type="term" value="F:lyase activity"/>
    <property type="evidence" value="ECO:0007669"/>
    <property type="project" value="UniProtKB-KW"/>
</dbReference>
<organism evidence="1 2">
    <name type="scientific">Vibrio brasiliensis LMG 20546</name>
    <dbReference type="NCBI Taxonomy" id="945543"/>
    <lineage>
        <taxon>Bacteria</taxon>
        <taxon>Pseudomonadati</taxon>
        <taxon>Pseudomonadota</taxon>
        <taxon>Gammaproteobacteria</taxon>
        <taxon>Vibrionales</taxon>
        <taxon>Vibrionaceae</taxon>
        <taxon>Vibrio</taxon>
        <taxon>Vibrio oreintalis group</taxon>
    </lineage>
</organism>